<proteinExistence type="predicted"/>
<dbReference type="RefSeq" id="XP_065329984.1">
    <property type="nucleotide sequence ID" value="XM_065473912.1"/>
</dbReference>
<name>A0AAX4JD08_9MICR</name>
<dbReference type="Proteomes" id="UP001334084">
    <property type="component" value="Chromosome 6"/>
</dbReference>
<evidence type="ECO:0000313" key="2">
    <source>
        <dbReference type="Proteomes" id="UP001334084"/>
    </source>
</evidence>
<dbReference type="KEGG" id="vnx:VNE69_06158"/>
<organism evidence="1 2">
    <name type="scientific">Vairimorpha necatrix</name>
    <dbReference type="NCBI Taxonomy" id="6039"/>
    <lineage>
        <taxon>Eukaryota</taxon>
        <taxon>Fungi</taxon>
        <taxon>Fungi incertae sedis</taxon>
        <taxon>Microsporidia</taxon>
        <taxon>Nosematidae</taxon>
        <taxon>Vairimorpha</taxon>
    </lineage>
</organism>
<sequence>MGNICSCCSSDMPKFIISVVGLEEDIKNVLKYIVPDFNDTQKLMNFTEYIFSYYNAELIIHAHIITELNKNLISLHSTVESAVIYSVEADRPESIKFVKELVEESNVKNNIDIVTVLCRGKYLDHPELDELKILLNENIHNHFEFVKFNPEESENQARKAIEKIYKILLGRINN</sequence>
<dbReference type="GeneID" id="90541655"/>
<dbReference type="EMBL" id="CP142731">
    <property type="protein sequence ID" value="WUR03839.1"/>
    <property type="molecule type" value="Genomic_DNA"/>
</dbReference>
<reference evidence="1" key="1">
    <citation type="journal article" date="2024" name="BMC Genomics">
        <title>Functional annotation of a divergent genome using sequence and structure-based similarity.</title>
        <authorList>
            <person name="Svedberg D."/>
            <person name="Winiger R.R."/>
            <person name="Berg A."/>
            <person name="Sharma H."/>
            <person name="Tellgren-Roth C."/>
            <person name="Debrunner-Vossbrinck B.A."/>
            <person name="Vossbrinck C.R."/>
            <person name="Barandun J."/>
        </authorList>
    </citation>
    <scope>NUCLEOTIDE SEQUENCE</scope>
    <source>
        <strain evidence="1">Illinois isolate</strain>
    </source>
</reference>
<accession>A0AAX4JD08</accession>
<gene>
    <name evidence="1" type="ORF">VNE69_06158</name>
</gene>
<protein>
    <submittedName>
        <fullName evidence="1">ADP-ribosylation factor-like protein</fullName>
    </submittedName>
</protein>
<keyword evidence="2" id="KW-1185">Reference proteome</keyword>
<evidence type="ECO:0000313" key="1">
    <source>
        <dbReference type="EMBL" id="WUR03839.1"/>
    </source>
</evidence>
<dbReference type="AlphaFoldDB" id="A0AAX4JD08"/>